<dbReference type="EMBL" id="JAGSOJ010000001">
    <property type="protein sequence ID" value="MCM1989366.1"/>
    <property type="molecule type" value="Genomic_DNA"/>
</dbReference>
<organism evidence="7 8">
    <name type="scientific">Oceanirhabdus seepicola</name>
    <dbReference type="NCBI Taxonomy" id="2828781"/>
    <lineage>
        <taxon>Bacteria</taxon>
        <taxon>Bacillati</taxon>
        <taxon>Bacillota</taxon>
        <taxon>Clostridia</taxon>
        <taxon>Eubacteriales</taxon>
        <taxon>Clostridiaceae</taxon>
        <taxon>Oceanirhabdus</taxon>
    </lineage>
</organism>
<evidence type="ECO:0000256" key="5">
    <source>
        <dbReference type="SAM" id="Phobius"/>
    </source>
</evidence>
<feature type="transmembrane region" description="Helical" evidence="5">
    <location>
        <begin position="223"/>
        <end position="245"/>
    </location>
</feature>
<feature type="transmembrane region" description="Helical" evidence="5">
    <location>
        <begin position="144"/>
        <end position="166"/>
    </location>
</feature>
<comment type="caution">
    <text evidence="7">The sequence shown here is derived from an EMBL/GenBank/DDBJ whole genome shotgun (WGS) entry which is preliminary data.</text>
</comment>
<keyword evidence="8" id="KW-1185">Reference proteome</keyword>
<feature type="transmembrane region" description="Helical" evidence="5">
    <location>
        <begin position="186"/>
        <end position="211"/>
    </location>
</feature>
<keyword evidence="2 5" id="KW-0812">Transmembrane</keyword>
<evidence type="ECO:0000256" key="2">
    <source>
        <dbReference type="ARBA" id="ARBA00022692"/>
    </source>
</evidence>
<protein>
    <submittedName>
        <fullName evidence="7">ABC transporter permease</fullName>
    </submittedName>
</protein>
<dbReference type="GO" id="GO:0140359">
    <property type="term" value="F:ABC-type transporter activity"/>
    <property type="evidence" value="ECO:0007669"/>
    <property type="project" value="InterPro"/>
</dbReference>
<evidence type="ECO:0000313" key="7">
    <source>
        <dbReference type="EMBL" id="MCM1989366.1"/>
    </source>
</evidence>
<name>A0A9J6NZI0_9CLOT</name>
<reference evidence="7" key="1">
    <citation type="journal article" date="2021" name="mSystems">
        <title>Bacteria and Archaea Synergistically Convert Glycine Betaine to Biogenic Methane in the Formosa Cold Seep of the South China Sea.</title>
        <authorList>
            <person name="Li L."/>
            <person name="Zhang W."/>
            <person name="Zhang S."/>
            <person name="Song L."/>
            <person name="Sun Q."/>
            <person name="Zhang H."/>
            <person name="Xiang H."/>
            <person name="Dong X."/>
        </authorList>
    </citation>
    <scope>NUCLEOTIDE SEQUENCE</scope>
    <source>
        <strain evidence="7">ZWT</strain>
    </source>
</reference>
<evidence type="ECO:0000256" key="3">
    <source>
        <dbReference type="ARBA" id="ARBA00022989"/>
    </source>
</evidence>
<reference evidence="7" key="2">
    <citation type="submission" date="2021-04" db="EMBL/GenBank/DDBJ databases">
        <authorList>
            <person name="Dong X."/>
        </authorList>
    </citation>
    <scope>NUCLEOTIDE SEQUENCE</scope>
    <source>
        <strain evidence="7">ZWT</strain>
    </source>
</reference>
<dbReference type="InterPro" id="IPR013525">
    <property type="entry name" value="ABC2_TM"/>
</dbReference>
<accession>A0A9J6NZI0</accession>
<evidence type="ECO:0000259" key="6">
    <source>
        <dbReference type="Pfam" id="PF12698"/>
    </source>
</evidence>
<sequence length="333" mass="38306">MGKQLLAIIKNDLKIIFKSKMIFVMIGSLIVYSFYIGFIYSKVDIEPYSIYVYDENSVDVFTQNNIFSVASEDELYKKLDSDKEGIGILDIGSESKIILKDSGDAKVNNMKKLYANNLLEGNNTDVNVEVLKQENLEIKRRLEMTSVVVFFEITAISFLSIAAIFFKEKEMGVLNVYSIMPIHKILLILSKILVFTSIEIIFATILSIINIDYGVFSKVFGDVIIQILLLAPIMVTLGYIFSLIYKNFKQFIFAYIIIVILFTSPVFLFVSSPINWSGIKFFPTYYLFNNLYNAFFNNLIFNPYYYICWGIILGMLFVINVKLINREMIREGV</sequence>
<proteinExistence type="predicted"/>
<dbReference type="Pfam" id="PF12698">
    <property type="entry name" value="ABC2_membrane_3"/>
    <property type="match status" value="1"/>
</dbReference>
<evidence type="ECO:0000313" key="8">
    <source>
        <dbReference type="Proteomes" id="UP001056429"/>
    </source>
</evidence>
<feature type="domain" description="ABC-2 type transporter transmembrane" evidence="6">
    <location>
        <begin position="21"/>
        <end position="319"/>
    </location>
</feature>
<dbReference type="AlphaFoldDB" id="A0A9J6NZI0"/>
<feature type="transmembrane region" description="Helical" evidence="5">
    <location>
        <begin position="304"/>
        <end position="324"/>
    </location>
</feature>
<dbReference type="RefSeq" id="WP_250858363.1">
    <property type="nucleotide sequence ID" value="NZ_JAGSOJ010000001.1"/>
</dbReference>
<keyword evidence="3 5" id="KW-1133">Transmembrane helix</keyword>
<comment type="subcellular location">
    <subcellularLocation>
        <location evidence="1">Membrane</location>
        <topology evidence="1">Multi-pass membrane protein</topology>
    </subcellularLocation>
</comment>
<feature type="transmembrane region" description="Helical" evidence="5">
    <location>
        <begin position="252"/>
        <end position="274"/>
    </location>
</feature>
<evidence type="ECO:0000256" key="1">
    <source>
        <dbReference type="ARBA" id="ARBA00004141"/>
    </source>
</evidence>
<gene>
    <name evidence="7" type="ORF">KDK92_06410</name>
</gene>
<evidence type="ECO:0000256" key="4">
    <source>
        <dbReference type="ARBA" id="ARBA00023136"/>
    </source>
</evidence>
<dbReference type="Proteomes" id="UP001056429">
    <property type="component" value="Unassembled WGS sequence"/>
</dbReference>
<feature type="transmembrane region" description="Helical" evidence="5">
    <location>
        <begin position="21"/>
        <end position="40"/>
    </location>
</feature>
<keyword evidence="4 5" id="KW-0472">Membrane</keyword>
<dbReference type="GO" id="GO:0016020">
    <property type="term" value="C:membrane"/>
    <property type="evidence" value="ECO:0007669"/>
    <property type="project" value="UniProtKB-SubCell"/>
</dbReference>